<evidence type="ECO:0000256" key="8">
    <source>
        <dbReference type="SAM" id="MobiDB-lite"/>
    </source>
</evidence>
<feature type="region of interest" description="Disordered" evidence="8">
    <location>
        <begin position="625"/>
        <end position="649"/>
    </location>
</feature>
<evidence type="ECO:0000256" key="2">
    <source>
        <dbReference type="ARBA" id="ARBA00008585"/>
    </source>
</evidence>
<evidence type="ECO:0000256" key="7">
    <source>
        <dbReference type="ARBA" id="ARBA00023306"/>
    </source>
</evidence>
<dbReference type="GO" id="GO:0007059">
    <property type="term" value="P:chromosome segregation"/>
    <property type="evidence" value="ECO:0007669"/>
    <property type="project" value="UniProtKB-KW"/>
</dbReference>
<gene>
    <name evidence="9" type="ORF">EW145_g3811</name>
</gene>
<dbReference type="Proteomes" id="UP000308199">
    <property type="component" value="Unassembled WGS sequence"/>
</dbReference>
<evidence type="ECO:0008006" key="11">
    <source>
        <dbReference type="Google" id="ProtNLM"/>
    </source>
</evidence>
<keyword evidence="4" id="KW-0498">Mitosis</keyword>
<feature type="region of interest" description="Disordered" evidence="8">
    <location>
        <begin position="1"/>
        <end position="39"/>
    </location>
</feature>
<evidence type="ECO:0000313" key="9">
    <source>
        <dbReference type="EMBL" id="THH06827.1"/>
    </source>
</evidence>
<dbReference type="OrthoDB" id="5565328at2759"/>
<keyword evidence="5" id="KW-0159">Chromosome partition</keyword>
<sequence length="702" mass="77138">MGAKVKDNNTPATPQSQALTRARKRRRSSSPSDGLAEKKRALETLPPSVLLLTVPELLAVPPNHKQQITSYVLSLAALRKCLGLGSLPPDIEVRAWTALAELGLKIVRAGWSRNNYYPWAGSLELEVENAIGKGLLLVQQNPARAVYKQMLTLLHSRLAHWQQNEKYSRILLKRLVSIFPSPNSTTKQFEVTRTPSWLVYTTHLTAISHALSTVPPDHKLAFSTIQDLFSASEQLEDPPVKLLTHVLRLRTLVDAGMWESVSDSLTLAESVLGVSYDISSSSTSDKGKKKEEFMCFEDPFEAAMAIHTLIMGVVYYTHLGQAKASSLRLSHLHALLDSDVLEMFPNGTIDITLSSGPPLTIKTTHPRVLYHLAYLVSSVSKRDAVGRKPKRKIFANEGLTDYVKEVKKEITLHPWADPRDAEEIDERMVKIRADLLSELIAVCIMRSEFDEASKNLEVLIAHTRSYGFFPTYAARITLHHAHLAHALGDANRAAKCYAVAAHLAQEGTFVNVSARVSHLALRIACGEGGRVDLEWEAEVSAVVEACKGMGGTLEAIGHILQASISPEILTAKTHLKVALDHASAAQDNHLRALILALISALYLRTAEDHARAMLETCRQLAAGLGAPQKSSKDGQPPKDDTSNIPTGNAPLGLWVGQRLLEIYRREGDEAKAQRQEAINSQLSVAVEQLSEKRQALLNVVSS</sequence>
<keyword evidence="6" id="KW-0539">Nucleus</keyword>
<comment type="caution">
    <text evidence="9">The sequence shown here is derived from an EMBL/GenBank/DDBJ whole genome shotgun (WGS) entry which is preliminary data.</text>
</comment>
<protein>
    <recommendedName>
        <fullName evidence="11">Anaphase-promoting complex subunit 5</fullName>
    </recommendedName>
</protein>
<proteinExistence type="inferred from homology"/>
<reference evidence="9 10" key="1">
    <citation type="submission" date="2019-02" db="EMBL/GenBank/DDBJ databases">
        <title>Genome sequencing of the rare red list fungi Phellinidium pouzarii.</title>
        <authorList>
            <person name="Buettner E."/>
            <person name="Kellner H."/>
        </authorList>
    </citation>
    <scope>NUCLEOTIDE SEQUENCE [LARGE SCALE GENOMIC DNA]</scope>
    <source>
        <strain evidence="9 10">DSM 108285</strain>
    </source>
</reference>
<dbReference type="PANTHER" id="PTHR21394">
    <property type="entry name" value="MAU2 CHROMATID COHESION FACTOR HOMOLOG"/>
    <property type="match status" value="1"/>
</dbReference>
<accession>A0A4S4L686</accession>
<feature type="compositionally biased region" description="Basic and acidic residues" evidence="8">
    <location>
        <begin position="630"/>
        <end position="641"/>
    </location>
</feature>
<dbReference type="EMBL" id="SGPK01000173">
    <property type="protein sequence ID" value="THH06827.1"/>
    <property type="molecule type" value="Genomic_DNA"/>
</dbReference>
<keyword evidence="3" id="KW-0132">Cell division</keyword>
<evidence type="ECO:0000256" key="4">
    <source>
        <dbReference type="ARBA" id="ARBA00022776"/>
    </source>
</evidence>
<dbReference type="GO" id="GO:0007064">
    <property type="term" value="P:mitotic sister chromatid cohesion"/>
    <property type="evidence" value="ECO:0007669"/>
    <property type="project" value="InterPro"/>
</dbReference>
<comment type="similarity">
    <text evidence="2">Belongs to the SCC4/mau-2 family.</text>
</comment>
<evidence type="ECO:0000256" key="6">
    <source>
        <dbReference type="ARBA" id="ARBA00023242"/>
    </source>
</evidence>
<dbReference type="AlphaFoldDB" id="A0A4S4L686"/>
<organism evidence="9 10">
    <name type="scientific">Phellinidium pouzarii</name>
    <dbReference type="NCBI Taxonomy" id="167371"/>
    <lineage>
        <taxon>Eukaryota</taxon>
        <taxon>Fungi</taxon>
        <taxon>Dikarya</taxon>
        <taxon>Basidiomycota</taxon>
        <taxon>Agaricomycotina</taxon>
        <taxon>Agaricomycetes</taxon>
        <taxon>Hymenochaetales</taxon>
        <taxon>Hymenochaetaceae</taxon>
        <taxon>Phellinidium</taxon>
    </lineage>
</organism>
<dbReference type="GO" id="GO:0051301">
    <property type="term" value="P:cell division"/>
    <property type="evidence" value="ECO:0007669"/>
    <property type="project" value="UniProtKB-KW"/>
</dbReference>
<feature type="compositionally biased region" description="Polar residues" evidence="8">
    <location>
        <begin position="8"/>
        <end position="19"/>
    </location>
</feature>
<keyword evidence="7" id="KW-0131">Cell cycle</keyword>
<dbReference type="Pfam" id="PF10345">
    <property type="entry name" value="Cohesin_load"/>
    <property type="match status" value="1"/>
</dbReference>
<dbReference type="InterPro" id="IPR019440">
    <property type="entry name" value="MAU2"/>
</dbReference>
<keyword evidence="10" id="KW-1185">Reference proteome</keyword>
<evidence type="ECO:0000256" key="5">
    <source>
        <dbReference type="ARBA" id="ARBA00022829"/>
    </source>
</evidence>
<evidence type="ECO:0000256" key="3">
    <source>
        <dbReference type="ARBA" id="ARBA00022618"/>
    </source>
</evidence>
<evidence type="ECO:0000256" key="1">
    <source>
        <dbReference type="ARBA" id="ARBA00004123"/>
    </source>
</evidence>
<comment type="subcellular location">
    <subcellularLocation>
        <location evidence="1">Nucleus</location>
    </subcellularLocation>
</comment>
<name>A0A4S4L686_9AGAM</name>
<evidence type="ECO:0000313" key="10">
    <source>
        <dbReference type="Proteomes" id="UP000308199"/>
    </source>
</evidence>
<dbReference type="GO" id="GO:0005634">
    <property type="term" value="C:nucleus"/>
    <property type="evidence" value="ECO:0007669"/>
    <property type="project" value="UniProtKB-SubCell"/>
</dbReference>